<accession>A0A850QYF7</accession>
<dbReference type="EMBL" id="JABZEC010000006">
    <property type="protein sequence ID" value="NVY96874.1"/>
    <property type="molecule type" value="Genomic_DNA"/>
</dbReference>
<dbReference type="AlphaFoldDB" id="A0A850QYF7"/>
<dbReference type="InterPro" id="IPR004843">
    <property type="entry name" value="Calcineurin-like_PHP"/>
</dbReference>
<keyword evidence="3" id="KW-0269">Exonuclease</keyword>
<dbReference type="RefSeq" id="WP_176943037.1">
    <property type="nucleotide sequence ID" value="NZ_JABZEC010000006.1"/>
</dbReference>
<gene>
    <name evidence="3" type="ORF">HU830_06890</name>
</gene>
<name>A0A850QYF7_9LACO</name>
<dbReference type="InterPro" id="IPR014576">
    <property type="entry name" value="Pesterase_YhaO"/>
</dbReference>
<dbReference type="InterPro" id="IPR050535">
    <property type="entry name" value="DNA_Repair-Maintenance_Comp"/>
</dbReference>
<evidence type="ECO:0000313" key="4">
    <source>
        <dbReference type="Proteomes" id="UP000563523"/>
    </source>
</evidence>
<evidence type="ECO:0000256" key="1">
    <source>
        <dbReference type="ARBA" id="ARBA00022801"/>
    </source>
</evidence>
<dbReference type="CDD" id="cd00840">
    <property type="entry name" value="MPP_Mre11_N"/>
    <property type="match status" value="1"/>
</dbReference>
<dbReference type="InterPro" id="IPR041796">
    <property type="entry name" value="Mre11_N"/>
</dbReference>
<keyword evidence="3" id="KW-0540">Nuclease</keyword>
<keyword evidence="4" id="KW-1185">Reference proteome</keyword>
<proteinExistence type="predicted"/>
<feature type="domain" description="Calcineurin-like phosphoesterase" evidence="2">
    <location>
        <begin position="1"/>
        <end position="198"/>
    </location>
</feature>
<comment type="caution">
    <text evidence="3">The sequence shown here is derived from an EMBL/GenBank/DDBJ whole genome shotgun (WGS) entry which is preliminary data.</text>
</comment>
<dbReference type="InterPro" id="IPR029052">
    <property type="entry name" value="Metallo-depent_PP-like"/>
</dbReference>
<evidence type="ECO:0000259" key="2">
    <source>
        <dbReference type="Pfam" id="PF00149"/>
    </source>
</evidence>
<dbReference type="PANTHER" id="PTHR30337">
    <property type="entry name" value="COMPONENT OF ATP-DEPENDENT DSDNA EXONUCLEASE"/>
    <property type="match status" value="1"/>
</dbReference>
<reference evidence="3 4" key="1">
    <citation type="submission" date="2020-06" db="EMBL/GenBank/DDBJ databases">
        <authorList>
            <person name="Kang J."/>
        </authorList>
    </citation>
    <scope>NUCLEOTIDE SEQUENCE [LARGE SCALE GENOMIC DNA]</scope>
    <source>
        <strain evidence="3 4">DCY120</strain>
    </source>
</reference>
<dbReference type="PANTHER" id="PTHR30337:SF7">
    <property type="entry name" value="PHOSPHOESTERASE"/>
    <property type="match status" value="1"/>
</dbReference>
<dbReference type="Proteomes" id="UP000563523">
    <property type="component" value="Unassembled WGS sequence"/>
</dbReference>
<dbReference type="Gene3D" id="3.60.21.10">
    <property type="match status" value="1"/>
</dbReference>
<organism evidence="3 4">
    <name type="scientific">Bombilactobacillus apium</name>
    <dbReference type="NCBI Taxonomy" id="2675299"/>
    <lineage>
        <taxon>Bacteria</taxon>
        <taxon>Bacillati</taxon>
        <taxon>Bacillota</taxon>
        <taxon>Bacilli</taxon>
        <taxon>Lactobacillales</taxon>
        <taxon>Lactobacillaceae</taxon>
        <taxon>Bombilactobacillus</taxon>
    </lineage>
</organism>
<sequence length="392" mass="44529">MKFIHAADLHLGSPFKGLTQLSASWQEKVQEALTTAFDRLVKFAIQEEVDFIILAGDEFDQVDRDLHSQLYLRQKFQELGQQKIVVFMIYGNHDYLTSSSAMISWPDNVHVFGPQVTTKVFTAADQTRVALTGFSYDQNHIRADRLGEYPNRLAEVDYQIGLLHGQLGKEHQGDYAPFTLAELRSKGYDYWALGHIHKREILSQDPWIVYPGNLQGRHRNEAGAKGFYLVTVQRGQTRLDFQACAPVIWQNQTCSVAGVQDLDGLLQKLRAAIISPEQTLVELTLEDSSQLTVELQQRLSDPALLENLQTTNNYVYRLQLAASALQAVTQLDLKFWQQAAQKVFTSEQLADLLNQGKLQNNPLIRSLIQDPQFLKSVQERAQNFINQPETEV</sequence>
<keyword evidence="1" id="KW-0378">Hydrolase</keyword>
<dbReference type="GO" id="GO:0004527">
    <property type="term" value="F:exonuclease activity"/>
    <property type="evidence" value="ECO:0007669"/>
    <property type="project" value="UniProtKB-KW"/>
</dbReference>
<dbReference type="SUPFAM" id="SSF56300">
    <property type="entry name" value="Metallo-dependent phosphatases"/>
    <property type="match status" value="1"/>
</dbReference>
<protein>
    <submittedName>
        <fullName evidence="3">DNA repair exonuclease</fullName>
    </submittedName>
</protein>
<dbReference type="Pfam" id="PF00149">
    <property type="entry name" value="Metallophos"/>
    <property type="match status" value="1"/>
</dbReference>
<evidence type="ECO:0000313" key="3">
    <source>
        <dbReference type="EMBL" id="NVY96874.1"/>
    </source>
</evidence>
<dbReference type="PIRSF" id="PIRSF033091">
    <property type="entry name" value="Pesterase_YhaO"/>
    <property type="match status" value="1"/>
</dbReference>